<proteinExistence type="inferred from homology"/>
<reference evidence="4 5" key="1">
    <citation type="journal article" date="2023" name="Sci. Data">
        <title>Genome assembly of the Korean intertidal mud-creeper Batillaria attramentaria.</title>
        <authorList>
            <person name="Patra A.K."/>
            <person name="Ho P.T."/>
            <person name="Jun S."/>
            <person name="Lee S.J."/>
            <person name="Kim Y."/>
            <person name="Won Y.J."/>
        </authorList>
    </citation>
    <scope>NUCLEOTIDE SEQUENCE [LARGE SCALE GENOMIC DNA]</scope>
    <source>
        <strain evidence="4">Wonlab-2016</strain>
    </source>
</reference>
<dbReference type="AlphaFoldDB" id="A0ABD0LZ77"/>
<protein>
    <recommendedName>
        <fullName evidence="3">trans-L-3-hydroxyproline dehydratase</fullName>
        <ecNumber evidence="3">4.2.1.77</ecNumber>
    </recommendedName>
</protein>
<dbReference type="PANTHER" id="PTHR33442:SF1">
    <property type="entry name" value="TRANS-3-HYDROXY-L-PROLINE DEHYDRATASE"/>
    <property type="match status" value="1"/>
</dbReference>
<organism evidence="4 5">
    <name type="scientific">Batillaria attramentaria</name>
    <dbReference type="NCBI Taxonomy" id="370345"/>
    <lineage>
        <taxon>Eukaryota</taxon>
        <taxon>Metazoa</taxon>
        <taxon>Spiralia</taxon>
        <taxon>Lophotrochozoa</taxon>
        <taxon>Mollusca</taxon>
        <taxon>Gastropoda</taxon>
        <taxon>Caenogastropoda</taxon>
        <taxon>Sorbeoconcha</taxon>
        <taxon>Cerithioidea</taxon>
        <taxon>Batillariidae</taxon>
        <taxon>Batillaria</taxon>
    </lineage>
</organism>
<evidence type="ECO:0000313" key="5">
    <source>
        <dbReference type="Proteomes" id="UP001519460"/>
    </source>
</evidence>
<comment type="catalytic activity">
    <reaction evidence="1">
        <text>trans-3-hydroxy-L-proline = 1-pyrroline-2-carboxylate + H2O</text>
        <dbReference type="Rhea" id="RHEA:10320"/>
        <dbReference type="ChEBI" id="CHEBI:15377"/>
        <dbReference type="ChEBI" id="CHEBI:39785"/>
        <dbReference type="ChEBI" id="CHEBI:57938"/>
        <dbReference type="EC" id="4.2.1.77"/>
    </reaction>
</comment>
<comment type="similarity">
    <text evidence="2">Belongs to the proline racemase family.</text>
</comment>
<dbReference type="EC" id="4.2.1.77" evidence="3"/>
<keyword evidence="5" id="KW-1185">Reference proteome</keyword>
<sequence length="357" mass="38209">MAEGTTTTSFPSDLTIRTTEMHTGGKPVRIIESGYPEPRGTTIIEKRKWMKTCADEYRKLLMFEPRGHYDMFGALLVSPDLPGADLGVIFMHNEGYGTMCGHAVIALGRYAVDRRLVKAVSPETRVVIQCPCGPVTAHVQYSQGRSAGVRFHSVPSYVFALDVSVKVSGVGEVVVDISYGGVFYAVVPAQRLGLDLITSSTSSVADVAQRVTEAVKSTVTLHHPDSPDLAFLYGTIVTDGGDHSLSQHGDAPTTSICVFANKQVDRSPCGSGVSARLALQYRRRVISLGQVRDFRSGVTGSQFTGSVLREVELKGAGFRGGDVVGVVAEVSGRAHYTGMNTFTVEADDVLASGFLAK</sequence>
<evidence type="ECO:0000313" key="4">
    <source>
        <dbReference type="EMBL" id="KAK7504905.1"/>
    </source>
</evidence>
<evidence type="ECO:0000256" key="3">
    <source>
        <dbReference type="ARBA" id="ARBA00013105"/>
    </source>
</evidence>
<name>A0ABD0LZ77_9CAEN</name>
<gene>
    <name evidence="4" type="ORF">BaRGS_00003933</name>
</gene>
<dbReference type="InterPro" id="IPR008794">
    <property type="entry name" value="Pro_racemase_fam"/>
</dbReference>
<dbReference type="PIRSF" id="PIRSF029792">
    <property type="entry name" value="Pro_racemase"/>
    <property type="match status" value="1"/>
</dbReference>
<dbReference type="EMBL" id="JACVVK020000013">
    <property type="protein sequence ID" value="KAK7504905.1"/>
    <property type="molecule type" value="Genomic_DNA"/>
</dbReference>
<dbReference type="Gene3D" id="3.10.310.10">
    <property type="entry name" value="Diaminopimelate Epimerase, Chain A, domain 1"/>
    <property type="match status" value="2"/>
</dbReference>
<dbReference type="Pfam" id="PF05544">
    <property type="entry name" value="Pro_racemase"/>
    <property type="match status" value="1"/>
</dbReference>
<dbReference type="SFLD" id="SFLDS00028">
    <property type="entry name" value="Proline_Racemase"/>
    <property type="match status" value="1"/>
</dbReference>
<dbReference type="SUPFAM" id="SSF54506">
    <property type="entry name" value="Diaminopimelate epimerase-like"/>
    <property type="match status" value="1"/>
</dbReference>
<dbReference type="Proteomes" id="UP001519460">
    <property type="component" value="Unassembled WGS sequence"/>
</dbReference>
<comment type="caution">
    <text evidence="4">The sequence shown here is derived from an EMBL/GenBank/DDBJ whole genome shotgun (WGS) entry which is preliminary data.</text>
</comment>
<dbReference type="FunFam" id="3.10.310.10:FF:000003">
    <property type="entry name" value="Proline racemase"/>
    <property type="match status" value="1"/>
</dbReference>
<dbReference type="GO" id="GO:0050346">
    <property type="term" value="F:trans-L-3-hydroxyproline dehydratase activity"/>
    <property type="evidence" value="ECO:0007669"/>
    <property type="project" value="UniProtKB-EC"/>
</dbReference>
<evidence type="ECO:0000256" key="2">
    <source>
        <dbReference type="ARBA" id="ARBA00007529"/>
    </source>
</evidence>
<dbReference type="PANTHER" id="PTHR33442">
    <property type="entry name" value="TRANS-3-HYDROXY-L-PROLINE DEHYDRATASE"/>
    <property type="match status" value="1"/>
</dbReference>
<evidence type="ECO:0000256" key="1">
    <source>
        <dbReference type="ARBA" id="ARBA00001148"/>
    </source>
</evidence>
<accession>A0ABD0LZ77</accession>